<dbReference type="Proteomes" id="UP000501690">
    <property type="component" value="Linkage Group LG8"/>
</dbReference>
<accession>A0A4D6MTT2</accession>
<evidence type="ECO:0000313" key="2">
    <source>
        <dbReference type="Proteomes" id="UP000501690"/>
    </source>
</evidence>
<evidence type="ECO:0000313" key="1">
    <source>
        <dbReference type="EMBL" id="QCE04920.1"/>
    </source>
</evidence>
<keyword evidence="2" id="KW-1185">Reference proteome</keyword>
<protein>
    <submittedName>
        <fullName evidence="1">Uncharacterized protein</fullName>
    </submittedName>
</protein>
<dbReference type="EMBL" id="CP039352">
    <property type="protein sequence ID" value="QCE04920.1"/>
    <property type="molecule type" value="Genomic_DNA"/>
</dbReference>
<name>A0A4D6MTT2_VIGUN</name>
<organism evidence="1 2">
    <name type="scientific">Vigna unguiculata</name>
    <name type="common">Cowpea</name>
    <dbReference type="NCBI Taxonomy" id="3917"/>
    <lineage>
        <taxon>Eukaryota</taxon>
        <taxon>Viridiplantae</taxon>
        <taxon>Streptophyta</taxon>
        <taxon>Embryophyta</taxon>
        <taxon>Tracheophyta</taxon>
        <taxon>Spermatophyta</taxon>
        <taxon>Magnoliopsida</taxon>
        <taxon>eudicotyledons</taxon>
        <taxon>Gunneridae</taxon>
        <taxon>Pentapetalae</taxon>
        <taxon>rosids</taxon>
        <taxon>fabids</taxon>
        <taxon>Fabales</taxon>
        <taxon>Fabaceae</taxon>
        <taxon>Papilionoideae</taxon>
        <taxon>50 kb inversion clade</taxon>
        <taxon>NPAAA clade</taxon>
        <taxon>indigoferoid/millettioid clade</taxon>
        <taxon>Phaseoleae</taxon>
        <taxon>Vigna</taxon>
    </lineage>
</organism>
<sequence>MLVFIHQLKPQLKRCHSESQLKECHVFTLYPEPQLKGYHSKPQLKECHNKSILKAKTSSRPSGGTLLPPSAECLRIHCLYRYSLVGRPSSPGATLSSATVCTNVAWRDIHITKC</sequence>
<gene>
    <name evidence="1" type="ORF">DEO72_LG8g2962</name>
</gene>
<proteinExistence type="predicted"/>
<dbReference type="AlphaFoldDB" id="A0A4D6MTT2"/>
<reference evidence="1 2" key="1">
    <citation type="submission" date="2019-04" db="EMBL/GenBank/DDBJ databases">
        <title>An improved genome assembly and genetic linkage map for asparagus bean, Vigna unguiculata ssp. sesquipedialis.</title>
        <authorList>
            <person name="Xia Q."/>
            <person name="Zhang R."/>
            <person name="Dong Y."/>
        </authorList>
    </citation>
    <scope>NUCLEOTIDE SEQUENCE [LARGE SCALE GENOMIC DNA]</scope>
    <source>
        <tissue evidence="1">Leaf</tissue>
    </source>
</reference>